<comment type="caution">
    <text evidence="1">The sequence shown here is derived from an EMBL/GenBank/DDBJ whole genome shotgun (WGS) entry which is preliminary data.</text>
</comment>
<organism evidence="1 2">
    <name type="scientific">Pedobacter helvus</name>
    <dbReference type="NCBI Taxonomy" id="2563444"/>
    <lineage>
        <taxon>Bacteria</taxon>
        <taxon>Pseudomonadati</taxon>
        <taxon>Bacteroidota</taxon>
        <taxon>Sphingobacteriia</taxon>
        <taxon>Sphingobacteriales</taxon>
        <taxon>Sphingobacteriaceae</taxon>
        <taxon>Pedobacter</taxon>
    </lineage>
</organism>
<keyword evidence="2" id="KW-1185">Reference proteome</keyword>
<accession>A0ABW9JPC6</accession>
<protein>
    <submittedName>
        <fullName evidence="1">Uncharacterized protein</fullName>
    </submittedName>
</protein>
<name>A0ABW9JPC6_9SPHI</name>
<evidence type="ECO:0000313" key="2">
    <source>
        <dbReference type="Proteomes" id="UP001517367"/>
    </source>
</evidence>
<gene>
    <name evidence="1" type="ORF">E5L68_019295</name>
</gene>
<dbReference type="Proteomes" id="UP001517367">
    <property type="component" value="Unassembled WGS sequence"/>
</dbReference>
<evidence type="ECO:0000313" key="1">
    <source>
        <dbReference type="EMBL" id="MFN0293534.1"/>
    </source>
</evidence>
<dbReference type="EMBL" id="SRMP02000050">
    <property type="protein sequence ID" value="MFN0293534.1"/>
    <property type="molecule type" value="Genomic_DNA"/>
</dbReference>
<reference evidence="1 2" key="1">
    <citation type="submission" date="2024-12" db="EMBL/GenBank/DDBJ databases">
        <authorList>
            <person name="Hu S."/>
        </authorList>
    </citation>
    <scope>NUCLEOTIDE SEQUENCE [LARGE SCALE GENOMIC DNA]</scope>
    <source>
        <strain evidence="1 2">P-25</strain>
    </source>
</reference>
<dbReference type="RefSeq" id="WP_138729201.1">
    <property type="nucleotide sequence ID" value="NZ_SRMP02000050.1"/>
</dbReference>
<sequence>MKVMVVFMVSWLLFVLAENNYLLQAESKKDCCLNVGKDMSCPHEKPHCAHRQCDANICQSNLGLTAITPLPLKVSIPLLKRAFVYIYINRNLSDYSANFWHPPQV</sequence>
<proteinExistence type="predicted"/>